<feature type="region of interest" description="Disordered" evidence="1">
    <location>
        <begin position="297"/>
        <end position="330"/>
    </location>
</feature>
<feature type="region of interest" description="Disordered" evidence="1">
    <location>
        <begin position="1"/>
        <end position="28"/>
    </location>
</feature>
<reference evidence="2" key="2">
    <citation type="journal article" date="2019" name="IMA Fungus">
        <title>Genome sequencing and comparison of five Tilletia species to identify candidate genes for the detection of regulated species infecting wheat.</title>
        <authorList>
            <person name="Nguyen H.D.T."/>
            <person name="Sultana T."/>
            <person name="Kesanakurti P."/>
            <person name="Hambleton S."/>
        </authorList>
    </citation>
    <scope>NUCLEOTIDE SEQUENCE</scope>
    <source>
        <strain evidence="2">DAOMC 238032</strain>
    </source>
</reference>
<feature type="compositionally biased region" description="Basic and acidic residues" evidence="1">
    <location>
        <begin position="347"/>
        <end position="360"/>
    </location>
</feature>
<feature type="compositionally biased region" description="Polar residues" evidence="1">
    <location>
        <begin position="17"/>
        <end position="26"/>
    </location>
</feature>
<dbReference type="AlphaFoldDB" id="A0A177U8G7"/>
<protein>
    <submittedName>
        <fullName evidence="2">Uncharacterized protein</fullName>
    </submittedName>
</protein>
<feature type="compositionally biased region" description="Basic and acidic residues" evidence="1">
    <location>
        <begin position="369"/>
        <end position="435"/>
    </location>
</feature>
<dbReference type="Proteomes" id="UP000077671">
    <property type="component" value="Unassembled WGS sequence"/>
</dbReference>
<proteinExistence type="predicted"/>
<dbReference type="EMBL" id="LWDD02000712">
    <property type="protein sequence ID" value="KAE8256947.1"/>
    <property type="molecule type" value="Genomic_DNA"/>
</dbReference>
<feature type="region of interest" description="Disordered" evidence="1">
    <location>
        <begin position="146"/>
        <end position="165"/>
    </location>
</feature>
<evidence type="ECO:0000313" key="2">
    <source>
        <dbReference type="EMBL" id="KAE8256947.1"/>
    </source>
</evidence>
<feature type="compositionally biased region" description="Basic and acidic residues" evidence="1">
    <location>
        <begin position="146"/>
        <end position="157"/>
    </location>
</feature>
<organism evidence="2 3">
    <name type="scientific">Tilletia caries</name>
    <name type="common">wheat bunt fungus</name>
    <dbReference type="NCBI Taxonomy" id="13290"/>
    <lineage>
        <taxon>Eukaryota</taxon>
        <taxon>Fungi</taxon>
        <taxon>Dikarya</taxon>
        <taxon>Basidiomycota</taxon>
        <taxon>Ustilaginomycotina</taxon>
        <taxon>Exobasidiomycetes</taxon>
        <taxon>Tilletiales</taxon>
        <taxon>Tilletiaceae</taxon>
        <taxon>Tilletia</taxon>
    </lineage>
</organism>
<reference evidence="2" key="1">
    <citation type="submission" date="2016-04" db="EMBL/GenBank/DDBJ databases">
        <authorList>
            <person name="Nguyen H.D."/>
            <person name="Kesanakurti P."/>
            <person name="Cullis J."/>
            <person name="Levesque C.A."/>
            <person name="Hambleton S."/>
        </authorList>
    </citation>
    <scope>NUCLEOTIDE SEQUENCE</scope>
    <source>
        <strain evidence="2">DAOMC 238032</strain>
    </source>
</reference>
<evidence type="ECO:0000256" key="1">
    <source>
        <dbReference type="SAM" id="MobiDB-lite"/>
    </source>
</evidence>
<comment type="caution">
    <text evidence="2">The sequence shown here is derived from an EMBL/GenBank/DDBJ whole genome shotgun (WGS) entry which is preliminary data.</text>
</comment>
<gene>
    <name evidence="2" type="ORF">A4X03_0g4900</name>
</gene>
<accession>A0A177U8G7</accession>
<feature type="region of interest" description="Disordered" evidence="1">
    <location>
        <begin position="99"/>
        <end position="131"/>
    </location>
</feature>
<feature type="region of interest" description="Disordered" evidence="1">
    <location>
        <begin position="347"/>
        <end position="457"/>
    </location>
</feature>
<evidence type="ECO:0000313" key="3">
    <source>
        <dbReference type="Proteomes" id="UP000077671"/>
    </source>
</evidence>
<sequence>MAGPGLTPSGNIVEVNNVPTDHQPNPRTEDVRIGRLDGVGHETRLVRYLPPSRERICTLRHKKILRAPSQDMKELHPQAEGLAQWPNSFWTAPSASIRDEAEEKEFEGRGQGSSSNRAHTQPKKKSPSAKRTVAFLDAKRFEPDVGYRPVEGDHKNEGSAWAAGPSNYRQTNVSMVPAEIEALPESEVLVSTPPPNCEYTIIAEVLSDYMRHNQGMAIAFRLLGQKMADRDFDCKRDVGIVKMKYMLIKARSHIGFGWTDDADAGASWVWLWDAEKPYRAPSCPTEQWQAFRASRSGWEPPGLKEGMGNVMRGGAGLKPPRKEASKAHWATVARGWERERDLGREAERKRERDWVEERGSSSRSAISCGRERDGERDSRASDRQQDREREQERDRERGPRHIDSDRDRDRSRDRDRDRSRDERGRDGPREEERNWRRGGNGSDSYPAREAGASGLRR</sequence>
<name>A0A177U8G7_9BASI</name>